<comment type="caution">
    <text evidence="2">The sequence shown here is derived from an EMBL/GenBank/DDBJ whole genome shotgun (WGS) entry which is preliminary data.</text>
</comment>
<evidence type="ECO:0000313" key="3">
    <source>
        <dbReference type="Proteomes" id="UP000442714"/>
    </source>
</evidence>
<evidence type="ECO:0000259" key="1">
    <source>
        <dbReference type="Pfam" id="PF10099"/>
    </source>
</evidence>
<dbReference type="EMBL" id="WTYX01000001">
    <property type="protein sequence ID" value="MXO89399.1"/>
    <property type="molecule type" value="Genomic_DNA"/>
</dbReference>
<dbReference type="Pfam" id="PF10099">
    <property type="entry name" value="RskA_C"/>
    <property type="match status" value="1"/>
</dbReference>
<accession>A0A844ZV28</accession>
<dbReference type="RefSeq" id="WP_160602800.1">
    <property type="nucleotide sequence ID" value="NZ_WTYX01000001.1"/>
</dbReference>
<proteinExistence type="predicted"/>
<dbReference type="GO" id="GO:0005886">
    <property type="term" value="C:plasma membrane"/>
    <property type="evidence" value="ECO:0007669"/>
    <property type="project" value="InterPro"/>
</dbReference>
<dbReference type="Proteomes" id="UP000442714">
    <property type="component" value="Unassembled WGS sequence"/>
</dbReference>
<evidence type="ECO:0000313" key="2">
    <source>
        <dbReference type="EMBL" id="MXO89399.1"/>
    </source>
</evidence>
<reference evidence="2 3" key="1">
    <citation type="submission" date="2019-12" db="EMBL/GenBank/DDBJ databases">
        <title>Genomic-based taxomic classification of the family Erythrobacteraceae.</title>
        <authorList>
            <person name="Xu L."/>
        </authorList>
    </citation>
    <scope>NUCLEOTIDE SEQUENCE [LARGE SCALE GENOMIC DNA]</scope>
    <source>
        <strain evidence="2 3">KCTC 52763</strain>
    </source>
</reference>
<organism evidence="2 3">
    <name type="scientific">Pontixanthobacter aquaemixtae</name>
    <dbReference type="NCBI Taxonomy" id="1958940"/>
    <lineage>
        <taxon>Bacteria</taxon>
        <taxon>Pseudomonadati</taxon>
        <taxon>Pseudomonadota</taxon>
        <taxon>Alphaproteobacteria</taxon>
        <taxon>Sphingomonadales</taxon>
        <taxon>Erythrobacteraceae</taxon>
        <taxon>Pontixanthobacter</taxon>
    </lineage>
</organism>
<keyword evidence="3" id="KW-1185">Reference proteome</keyword>
<name>A0A844ZV28_9SPHN</name>
<dbReference type="OrthoDB" id="9816387at2"/>
<feature type="domain" description="Anti-sigma K factor RskA C-terminal" evidence="1">
    <location>
        <begin position="110"/>
        <end position="235"/>
    </location>
</feature>
<sequence length="245" mass="25427">MVDLHTSLSEDDFLTAGELALGVLEGEELTAAQRMQLSSPPLADAVTWWKHTLAATSETAGSYYPSEGLLSAVHARLDLLEHGEAGSLPVLHGPRTASRWSIGLATFGLTAAAAALVLFLATPAVEAPVQTVPAPQLIAQVADETSGRKIASIIDSAQGKITVTTSGLDAEAGKTAELWVVPAEGAPRSLGYLPAEGSITRDLTDSETAMLVEGASLAVTFEEDTGRLHTQPTLPIVLVGPLDTV</sequence>
<dbReference type="AlphaFoldDB" id="A0A844ZV28"/>
<gene>
    <name evidence="2" type="ORF">GRI41_01040</name>
</gene>
<dbReference type="InterPro" id="IPR018764">
    <property type="entry name" value="RskA_C"/>
</dbReference>
<protein>
    <recommendedName>
        <fullName evidence="1">Anti-sigma K factor RskA C-terminal domain-containing protein</fullName>
    </recommendedName>
</protein>